<proteinExistence type="predicted"/>
<comment type="caution">
    <text evidence="2">The sequence shown here is derived from an EMBL/GenBank/DDBJ whole genome shotgun (WGS) entry which is preliminary data.</text>
</comment>
<accession>A0ABT4I3G3</accession>
<dbReference type="EMBL" id="JAPTNG010000026">
    <property type="protein sequence ID" value="MCZ0833584.1"/>
    <property type="molecule type" value="Genomic_DNA"/>
</dbReference>
<dbReference type="InterPro" id="IPR003743">
    <property type="entry name" value="Zf-RING_7"/>
</dbReference>
<dbReference type="Proteomes" id="UP001067708">
    <property type="component" value="Unassembled WGS sequence"/>
</dbReference>
<dbReference type="Gene3D" id="1.10.287.1490">
    <property type="match status" value="1"/>
</dbReference>
<feature type="domain" description="C4-type zinc ribbon" evidence="1">
    <location>
        <begin position="134"/>
        <end position="166"/>
    </location>
</feature>
<dbReference type="RefSeq" id="WP_258418430.1">
    <property type="nucleotide sequence ID" value="NZ_JAPTNG010000026.1"/>
</dbReference>
<evidence type="ECO:0000259" key="1">
    <source>
        <dbReference type="Pfam" id="PF02591"/>
    </source>
</evidence>
<keyword evidence="3" id="KW-1185">Reference proteome</keyword>
<organism evidence="2 3">
    <name type="scientific">Brevibacillus halotolerans</name>
    <dbReference type="NCBI Taxonomy" id="1507437"/>
    <lineage>
        <taxon>Bacteria</taxon>
        <taxon>Bacillati</taxon>
        <taxon>Bacillota</taxon>
        <taxon>Bacilli</taxon>
        <taxon>Bacillales</taxon>
        <taxon>Paenibacillaceae</taxon>
        <taxon>Brevibacillus</taxon>
    </lineage>
</organism>
<evidence type="ECO:0000313" key="3">
    <source>
        <dbReference type="Proteomes" id="UP001067708"/>
    </source>
</evidence>
<sequence length="167" mass="20118">MGNLSSIRDFYEWHLLLGKIKRAERELAGVKEQEREQMKHIRAIERQIEGMPTDTPDQQIERMLKEQELWMLKKEWERNGNELIEKRFSLEQFLQLSRLEAEERQAKLNPEWLKEYDRLLETKKNPVVEVKNKSCMGCFMPLSTSNFDKWRRGKGLVYCDECERILV</sequence>
<evidence type="ECO:0000313" key="2">
    <source>
        <dbReference type="EMBL" id="MCZ0833584.1"/>
    </source>
</evidence>
<protein>
    <submittedName>
        <fullName evidence="2">C4-type zinc ribbon domain-containing protein</fullName>
    </submittedName>
</protein>
<gene>
    <name evidence="2" type="ORF">O0535_23015</name>
</gene>
<dbReference type="Pfam" id="PF02591">
    <property type="entry name" value="Zn_ribbon_9"/>
    <property type="match status" value="1"/>
</dbReference>
<reference evidence="2" key="1">
    <citation type="submission" date="2022-09" db="EMBL/GenBank/DDBJ databases">
        <title>Genome analysis and characterization of larvicidal activity of Brevibacillus strains.</title>
        <authorList>
            <person name="Patrusheva E.V."/>
            <person name="Izotova A.O."/>
            <person name="Toshchakov S.V."/>
            <person name="Sineoky S.P."/>
        </authorList>
    </citation>
    <scope>NUCLEOTIDE SEQUENCE</scope>
    <source>
        <strain evidence="2">VKPM_B-13244</strain>
    </source>
</reference>
<name>A0ABT4I3G3_9BACL</name>